<reference evidence="1" key="2">
    <citation type="journal article" date="2015" name="Fish Shellfish Immunol.">
        <title>Early steps in the European eel (Anguilla anguilla)-Vibrio vulnificus interaction in the gills: Role of the RtxA13 toxin.</title>
        <authorList>
            <person name="Callol A."/>
            <person name="Pajuelo D."/>
            <person name="Ebbesson L."/>
            <person name="Teles M."/>
            <person name="MacKenzie S."/>
            <person name="Amaro C."/>
        </authorList>
    </citation>
    <scope>NUCLEOTIDE SEQUENCE</scope>
</reference>
<protein>
    <submittedName>
        <fullName evidence="1">Uncharacterized protein</fullName>
    </submittedName>
</protein>
<proteinExistence type="predicted"/>
<dbReference type="EMBL" id="GBXM01068886">
    <property type="protein sequence ID" value="JAH39691.1"/>
    <property type="molecule type" value="Transcribed_RNA"/>
</dbReference>
<reference evidence="1" key="1">
    <citation type="submission" date="2014-11" db="EMBL/GenBank/DDBJ databases">
        <authorList>
            <person name="Amaro Gonzalez C."/>
        </authorList>
    </citation>
    <scope>NUCLEOTIDE SEQUENCE</scope>
</reference>
<sequence>MLHAVPYSKVKTELQPLYLNNHEVNSHNNDITTLILPYFSLSSMPYICPP</sequence>
<evidence type="ECO:0000313" key="1">
    <source>
        <dbReference type="EMBL" id="JAH39691.1"/>
    </source>
</evidence>
<name>A0A0E9SEG4_ANGAN</name>
<dbReference type="AlphaFoldDB" id="A0A0E9SEG4"/>
<organism evidence="1">
    <name type="scientific">Anguilla anguilla</name>
    <name type="common">European freshwater eel</name>
    <name type="synonym">Muraena anguilla</name>
    <dbReference type="NCBI Taxonomy" id="7936"/>
    <lineage>
        <taxon>Eukaryota</taxon>
        <taxon>Metazoa</taxon>
        <taxon>Chordata</taxon>
        <taxon>Craniata</taxon>
        <taxon>Vertebrata</taxon>
        <taxon>Euteleostomi</taxon>
        <taxon>Actinopterygii</taxon>
        <taxon>Neopterygii</taxon>
        <taxon>Teleostei</taxon>
        <taxon>Anguilliformes</taxon>
        <taxon>Anguillidae</taxon>
        <taxon>Anguilla</taxon>
    </lineage>
</organism>
<accession>A0A0E9SEG4</accession>